<dbReference type="EMBL" id="CP066167">
    <property type="protein sequence ID" value="QQD19029.1"/>
    <property type="molecule type" value="Genomic_DNA"/>
</dbReference>
<comment type="subcellular location">
    <subcellularLocation>
        <location evidence="8">Cell inner membrane</location>
    </subcellularLocation>
    <subcellularLocation>
        <location evidence="1">Cell membrane</location>
        <topology evidence="1">Multi-pass membrane protein</topology>
    </subcellularLocation>
</comment>
<evidence type="ECO:0000256" key="6">
    <source>
        <dbReference type="ARBA" id="ARBA00022989"/>
    </source>
</evidence>
<evidence type="ECO:0000256" key="3">
    <source>
        <dbReference type="ARBA" id="ARBA00022475"/>
    </source>
</evidence>
<dbReference type="PANTHER" id="PTHR37484">
    <property type="entry name" value="ROD SHAPE-DETERMINING PROTEIN MRED"/>
    <property type="match status" value="1"/>
</dbReference>
<feature type="transmembrane region" description="Helical" evidence="9">
    <location>
        <begin position="107"/>
        <end position="127"/>
    </location>
</feature>
<evidence type="ECO:0000256" key="5">
    <source>
        <dbReference type="ARBA" id="ARBA00022960"/>
    </source>
</evidence>
<keyword evidence="8" id="KW-0997">Cell inner membrane</keyword>
<name>A0A7T4R237_9GAMM</name>
<proteinExistence type="inferred from homology"/>
<keyword evidence="7 8" id="KW-0472">Membrane</keyword>
<protein>
    <recommendedName>
        <fullName evidence="8">Rod shape-determining protein MreD</fullName>
    </recommendedName>
</protein>
<evidence type="ECO:0000256" key="1">
    <source>
        <dbReference type="ARBA" id="ARBA00004651"/>
    </source>
</evidence>
<dbReference type="PIRSF" id="PIRSF018472">
    <property type="entry name" value="MreD_proteobac"/>
    <property type="match status" value="1"/>
</dbReference>
<accession>A0A7T4R237</accession>
<gene>
    <name evidence="10" type="primary">mreD</name>
    <name evidence="10" type="ORF">I6N98_04000</name>
</gene>
<keyword evidence="5 8" id="KW-0133">Cell shape</keyword>
<comment type="function">
    <text evidence="8">Involved in formation of the rod shape of the cell. May also contribute to regulation of formation of penicillin-binding proteins.</text>
</comment>
<keyword evidence="4 9" id="KW-0812">Transmembrane</keyword>
<keyword evidence="11" id="KW-1185">Reference proteome</keyword>
<evidence type="ECO:0000313" key="11">
    <source>
        <dbReference type="Proteomes" id="UP000596063"/>
    </source>
</evidence>
<sequence length="165" mass="18693">MNMDTSQQHHGLWLIGITILLALLLSLVPMEGVSAWARPDWLLLVMFFWLLALPGQIGVVTCWFCGLLQDILYGAVLGQNAFAMAVIAYIVLVSYQRLRMFSLHKQAALVALLALFRILVDQWAQNINGVTQTHWLVFLPALTTCLLWFVIRPAIGWLQRMVVVF</sequence>
<dbReference type="Proteomes" id="UP000596063">
    <property type="component" value="Chromosome"/>
</dbReference>
<dbReference type="PANTHER" id="PTHR37484:SF1">
    <property type="entry name" value="ROD SHAPE-DETERMINING PROTEIN MRED"/>
    <property type="match status" value="1"/>
</dbReference>
<evidence type="ECO:0000256" key="2">
    <source>
        <dbReference type="ARBA" id="ARBA00007776"/>
    </source>
</evidence>
<evidence type="ECO:0000256" key="4">
    <source>
        <dbReference type="ARBA" id="ARBA00022692"/>
    </source>
</evidence>
<dbReference type="Pfam" id="PF04093">
    <property type="entry name" value="MreD"/>
    <property type="match status" value="1"/>
</dbReference>
<dbReference type="KEGG" id="snan:I6N98_04000"/>
<dbReference type="NCBIfam" id="TIGR03426">
    <property type="entry name" value="shape_MreD"/>
    <property type="match status" value="1"/>
</dbReference>
<feature type="transmembrane region" description="Helical" evidence="9">
    <location>
        <begin position="41"/>
        <end position="59"/>
    </location>
</feature>
<dbReference type="AlphaFoldDB" id="A0A7T4R237"/>
<organism evidence="10 11">
    <name type="scientific">Spongiibacter nanhainus</name>
    <dbReference type="NCBI Taxonomy" id="2794344"/>
    <lineage>
        <taxon>Bacteria</taxon>
        <taxon>Pseudomonadati</taxon>
        <taxon>Pseudomonadota</taxon>
        <taxon>Gammaproteobacteria</taxon>
        <taxon>Cellvibrionales</taxon>
        <taxon>Spongiibacteraceae</taxon>
        <taxon>Spongiibacter</taxon>
    </lineage>
</organism>
<evidence type="ECO:0000313" key="10">
    <source>
        <dbReference type="EMBL" id="QQD19029.1"/>
    </source>
</evidence>
<keyword evidence="3 8" id="KW-1003">Cell membrane</keyword>
<evidence type="ECO:0000256" key="7">
    <source>
        <dbReference type="ARBA" id="ARBA00023136"/>
    </source>
</evidence>
<comment type="similarity">
    <text evidence="2 8">Belongs to the MreD family.</text>
</comment>
<keyword evidence="6 9" id="KW-1133">Transmembrane helix</keyword>
<feature type="transmembrane region" description="Helical" evidence="9">
    <location>
        <begin position="12"/>
        <end position="29"/>
    </location>
</feature>
<dbReference type="InterPro" id="IPR026034">
    <property type="entry name" value="MreD_proteobac"/>
</dbReference>
<reference evidence="10 11" key="1">
    <citation type="submission" date="2020-12" db="EMBL/GenBank/DDBJ databases">
        <authorList>
            <person name="Shan Y."/>
        </authorList>
    </citation>
    <scope>NUCLEOTIDE SEQUENCE [LARGE SCALE GENOMIC DNA]</scope>
    <source>
        <strain evidence="11">csc3.9</strain>
    </source>
</reference>
<dbReference type="GO" id="GO:0008360">
    <property type="term" value="P:regulation of cell shape"/>
    <property type="evidence" value="ECO:0007669"/>
    <property type="project" value="UniProtKB-UniRule"/>
</dbReference>
<dbReference type="InterPro" id="IPR007227">
    <property type="entry name" value="Cell_shape_determining_MreD"/>
</dbReference>
<dbReference type="GO" id="GO:0005886">
    <property type="term" value="C:plasma membrane"/>
    <property type="evidence" value="ECO:0007669"/>
    <property type="project" value="UniProtKB-SubCell"/>
</dbReference>
<feature type="transmembrane region" description="Helical" evidence="9">
    <location>
        <begin position="133"/>
        <end position="151"/>
    </location>
</feature>
<feature type="transmembrane region" description="Helical" evidence="9">
    <location>
        <begin position="71"/>
        <end position="95"/>
    </location>
</feature>
<evidence type="ECO:0000256" key="9">
    <source>
        <dbReference type="SAM" id="Phobius"/>
    </source>
</evidence>
<evidence type="ECO:0000256" key="8">
    <source>
        <dbReference type="PIRNR" id="PIRNR018472"/>
    </source>
</evidence>